<keyword evidence="2" id="KW-1185">Reference proteome</keyword>
<dbReference type="EMBL" id="BPLR01007051">
    <property type="protein sequence ID" value="GIY14131.1"/>
    <property type="molecule type" value="Genomic_DNA"/>
</dbReference>
<accession>A0AAV4QZ75</accession>
<name>A0AAV4QZ75_CAEEX</name>
<evidence type="ECO:0000313" key="1">
    <source>
        <dbReference type="EMBL" id="GIY14131.1"/>
    </source>
</evidence>
<gene>
    <name evidence="1" type="ORF">CEXT_732561</name>
</gene>
<dbReference type="PROSITE" id="PS51257">
    <property type="entry name" value="PROKAR_LIPOPROTEIN"/>
    <property type="match status" value="1"/>
</dbReference>
<dbReference type="Proteomes" id="UP001054945">
    <property type="component" value="Unassembled WGS sequence"/>
</dbReference>
<reference evidence="1 2" key="1">
    <citation type="submission" date="2021-06" db="EMBL/GenBank/DDBJ databases">
        <title>Caerostris extrusa draft genome.</title>
        <authorList>
            <person name="Kono N."/>
            <person name="Arakawa K."/>
        </authorList>
    </citation>
    <scope>NUCLEOTIDE SEQUENCE [LARGE SCALE GENOMIC DNA]</scope>
</reference>
<organism evidence="1 2">
    <name type="scientific">Caerostris extrusa</name>
    <name type="common">Bark spider</name>
    <name type="synonym">Caerostris bankana</name>
    <dbReference type="NCBI Taxonomy" id="172846"/>
    <lineage>
        <taxon>Eukaryota</taxon>
        <taxon>Metazoa</taxon>
        <taxon>Ecdysozoa</taxon>
        <taxon>Arthropoda</taxon>
        <taxon>Chelicerata</taxon>
        <taxon>Arachnida</taxon>
        <taxon>Araneae</taxon>
        <taxon>Araneomorphae</taxon>
        <taxon>Entelegynae</taxon>
        <taxon>Araneoidea</taxon>
        <taxon>Araneidae</taxon>
        <taxon>Caerostris</taxon>
    </lineage>
</organism>
<sequence>MFWHKKKRYYHGFGLSFAASCDKAADKLAIKLPPPYSRVATARDMKSPLPRDTIAHYWHVLQLQALLIKLAPRTLPPAELITIRLTE</sequence>
<protein>
    <submittedName>
        <fullName evidence="1">Uncharacterized protein</fullName>
    </submittedName>
</protein>
<dbReference type="AlphaFoldDB" id="A0AAV4QZ75"/>
<proteinExistence type="predicted"/>
<comment type="caution">
    <text evidence="1">The sequence shown here is derived from an EMBL/GenBank/DDBJ whole genome shotgun (WGS) entry which is preliminary data.</text>
</comment>
<evidence type="ECO:0000313" key="2">
    <source>
        <dbReference type="Proteomes" id="UP001054945"/>
    </source>
</evidence>